<evidence type="ECO:0000256" key="1">
    <source>
        <dbReference type="ARBA" id="ARBA00010605"/>
    </source>
</evidence>
<reference evidence="9" key="2">
    <citation type="journal article" date="2021" name="PeerJ">
        <title>Extensive microbial diversity within the chicken gut microbiome revealed by metagenomics and culture.</title>
        <authorList>
            <person name="Gilroy R."/>
            <person name="Ravi A."/>
            <person name="Getino M."/>
            <person name="Pursley I."/>
            <person name="Horton D.L."/>
            <person name="Alikhan N.F."/>
            <person name="Baker D."/>
            <person name="Gharbi K."/>
            <person name="Hall N."/>
            <person name="Watson M."/>
            <person name="Adriaenssens E.M."/>
            <person name="Foster-Nyarko E."/>
            <person name="Jarju S."/>
            <person name="Secka A."/>
            <person name="Antonio M."/>
            <person name="Oren A."/>
            <person name="Chaudhuri R.R."/>
            <person name="La Ragione R."/>
            <person name="Hildebrand F."/>
            <person name="Pallen M.J."/>
        </authorList>
    </citation>
    <scope>NUCLEOTIDE SEQUENCE</scope>
    <source>
        <strain evidence="9">CHK186-9395</strain>
    </source>
</reference>
<dbReference type="NCBIfam" id="TIGR00158">
    <property type="entry name" value="L9"/>
    <property type="match status" value="1"/>
</dbReference>
<gene>
    <name evidence="7" type="primary">rplI</name>
    <name evidence="9" type="ORF">IAA62_01770</name>
</gene>
<evidence type="ECO:0000313" key="9">
    <source>
        <dbReference type="EMBL" id="HIV01268.1"/>
    </source>
</evidence>
<sequence>MKVILNKDVKGTGKKGDVVDVADGYGRNFLIKNGLASLATNSAISENKGQKEAASYHKEQERLAAVNLAEKIEGKTVTVYVKCGENGKIFGAVTSKEISEALAKQGFDISKQKIELKESIKNLGDFTISVKLYQGVTAKVNVVVLPE</sequence>
<organism evidence="9 10">
    <name type="scientific">Candidatus Caccopulliclostridium gallistercoris</name>
    <dbReference type="NCBI Taxonomy" id="2840719"/>
    <lineage>
        <taxon>Bacteria</taxon>
        <taxon>Bacillati</taxon>
        <taxon>Bacillota</taxon>
        <taxon>Clostridia</taxon>
        <taxon>Candidatus Caccopulliclostridium</taxon>
    </lineage>
</organism>
<evidence type="ECO:0000256" key="7">
    <source>
        <dbReference type="HAMAP-Rule" id="MF_00503"/>
    </source>
</evidence>
<dbReference type="Gene3D" id="3.40.5.10">
    <property type="entry name" value="Ribosomal protein L9, N-terminal domain"/>
    <property type="match status" value="1"/>
</dbReference>
<evidence type="ECO:0000256" key="3">
    <source>
        <dbReference type="ARBA" id="ARBA00022884"/>
    </source>
</evidence>
<protein>
    <recommendedName>
        <fullName evidence="6 7">Large ribosomal subunit protein bL9</fullName>
    </recommendedName>
</protein>
<evidence type="ECO:0000256" key="6">
    <source>
        <dbReference type="ARBA" id="ARBA00035292"/>
    </source>
</evidence>
<dbReference type="GO" id="GO:1990904">
    <property type="term" value="C:ribonucleoprotein complex"/>
    <property type="evidence" value="ECO:0007669"/>
    <property type="project" value="UniProtKB-KW"/>
</dbReference>
<dbReference type="GO" id="GO:0003735">
    <property type="term" value="F:structural constituent of ribosome"/>
    <property type="evidence" value="ECO:0007669"/>
    <property type="project" value="InterPro"/>
</dbReference>
<comment type="function">
    <text evidence="7">Binds to the 23S rRNA.</text>
</comment>
<dbReference type="GO" id="GO:0006412">
    <property type="term" value="P:translation"/>
    <property type="evidence" value="ECO:0007669"/>
    <property type="project" value="UniProtKB-UniRule"/>
</dbReference>
<dbReference type="Pfam" id="PF03948">
    <property type="entry name" value="Ribosomal_L9_C"/>
    <property type="match status" value="1"/>
</dbReference>
<dbReference type="InterPro" id="IPR000244">
    <property type="entry name" value="Ribosomal_bL9"/>
</dbReference>
<dbReference type="Proteomes" id="UP000886861">
    <property type="component" value="Unassembled WGS sequence"/>
</dbReference>
<dbReference type="Gene3D" id="3.10.430.100">
    <property type="entry name" value="Ribosomal protein L9, C-terminal domain"/>
    <property type="match status" value="1"/>
</dbReference>
<dbReference type="GO" id="GO:0019843">
    <property type="term" value="F:rRNA binding"/>
    <property type="evidence" value="ECO:0007669"/>
    <property type="project" value="UniProtKB-UniRule"/>
</dbReference>
<dbReference type="HAMAP" id="MF_00503">
    <property type="entry name" value="Ribosomal_bL9"/>
    <property type="match status" value="1"/>
</dbReference>
<keyword evidence="4 7" id="KW-0689">Ribosomal protein</keyword>
<evidence type="ECO:0000259" key="8">
    <source>
        <dbReference type="PROSITE" id="PS00651"/>
    </source>
</evidence>
<dbReference type="EMBL" id="DVOJ01000006">
    <property type="protein sequence ID" value="HIV01268.1"/>
    <property type="molecule type" value="Genomic_DNA"/>
</dbReference>
<dbReference type="InterPro" id="IPR020070">
    <property type="entry name" value="Ribosomal_bL9_N"/>
</dbReference>
<dbReference type="SUPFAM" id="SSF55658">
    <property type="entry name" value="L9 N-domain-like"/>
    <property type="match status" value="1"/>
</dbReference>
<keyword evidence="5 7" id="KW-0687">Ribonucleoprotein</keyword>
<accession>A0A9D1SY25</accession>
<dbReference type="InterPro" id="IPR020594">
    <property type="entry name" value="Ribosomal_bL9_bac/chp"/>
</dbReference>
<dbReference type="PANTHER" id="PTHR21368">
    <property type="entry name" value="50S RIBOSOMAL PROTEIN L9"/>
    <property type="match status" value="1"/>
</dbReference>
<dbReference type="AlphaFoldDB" id="A0A9D1SY25"/>
<evidence type="ECO:0000256" key="5">
    <source>
        <dbReference type="ARBA" id="ARBA00023274"/>
    </source>
</evidence>
<dbReference type="InterPro" id="IPR009027">
    <property type="entry name" value="Ribosomal_bL9/RNase_H1_N"/>
</dbReference>
<feature type="domain" description="Ribosomal protein L9" evidence="8">
    <location>
        <begin position="13"/>
        <end position="40"/>
    </location>
</feature>
<evidence type="ECO:0000256" key="4">
    <source>
        <dbReference type="ARBA" id="ARBA00022980"/>
    </source>
</evidence>
<dbReference type="Pfam" id="PF01281">
    <property type="entry name" value="Ribosomal_L9_N"/>
    <property type="match status" value="1"/>
</dbReference>
<evidence type="ECO:0000256" key="2">
    <source>
        <dbReference type="ARBA" id="ARBA00022730"/>
    </source>
</evidence>
<keyword evidence="2 7" id="KW-0699">rRNA-binding</keyword>
<dbReference type="PROSITE" id="PS00651">
    <property type="entry name" value="RIBOSOMAL_L9"/>
    <property type="match status" value="1"/>
</dbReference>
<comment type="caution">
    <text evidence="9">The sequence shown here is derived from an EMBL/GenBank/DDBJ whole genome shotgun (WGS) entry which is preliminary data.</text>
</comment>
<comment type="similarity">
    <text evidence="1 7">Belongs to the bacterial ribosomal protein bL9 family.</text>
</comment>
<dbReference type="InterPro" id="IPR036935">
    <property type="entry name" value="Ribosomal_bL9_N_sf"/>
</dbReference>
<proteinExistence type="inferred from homology"/>
<dbReference type="InterPro" id="IPR020069">
    <property type="entry name" value="Ribosomal_bL9_C"/>
</dbReference>
<reference evidence="9" key="1">
    <citation type="submission" date="2020-10" db="EMBL/GenBank/DDBJ databases">
        <authorList>
            <person name="Gilroy R."/>
        </authorList>
    </citation>
    <scope>NUCLEOTIDE SEQUENCE</scope>
    <source>
        <strain evidence="9">CHK186-9395</strain>
    </source>
</reference>
<dbReference type="GO" id="GO:0005840">
    <property type="term" value="C:ribosome"/>
    <property type="evidence" value="ECO:0007669"/>
    <property type="project" value="UniProtKB-KW"/>
</dbReference>
<evidence type="ECO:0000313" key="10">
    <source>
        <dbReference type="Proteomes" id="UP000886861"/>
    </source>
</evidence>
<name>A0A9D1SY25_9FIRM</name>
<dbReference type="SUPFAM" id="SSF55653">
    <property type="entry name" value="Ribosomal protein L9 C-domain"/>
    <property type="match status" value="1"/>
</dbReference>
<dbReference type="InterPro" id="IPR036791">
    <property type="entry name" value="Ribosomal_bL9_C_sf"/>
</dbReference>
<keyword evidence="3 7" id="KW-0694">RNA-binding</keyword>